<comment type="caution">
    <text evidence="2">The sequence shown here is derived from an EMBL/GenBank/DDBJ whole genome shotgun (WGS) entry which is preliminary data.</text>
</comment>
<dbReference type="Proteomes" id="UP001279734">
    <property type="component" value="Unassembled WGS sequence"/>
</dbReference>
<feature type="region of interest" description="Disordered" evidence="1">
    <location>
        <begin position="1"/>
        <end position="25"/>
    </location>
</feature>
<dbReference type="EMBL" id="BSYO01000020">
    <property type="protein sequence ID" value="GMH19251.1"/>
    <property type="molecule type" value="Genomic_DNA"/>
</dbReference>
<protein>
    <submittedName>
        <fullName evidence="2">Uncharacterized protein</fullName>
    </submittedName>
</protein>
<accession>A0AAD3T091</accession>
<evidence type="ECO:0000313" key="3">
    <source>
        <dbReference type="Proteomes" id="UP001279734"/>
    </source>
</evidence>
<organism evidence="2 3">
    <name type="scientific">Nepenthes gracilis</name>
    <name type="common">Slender pitcher plant</name>
    <dbReference type="NCBI Taxonomy" id="150966"/>
    <lineage>
        <taxon>Eukaryota</taxon>
        <taxon>Viridiplantae</taxon>
        <taxon>Streptophyta</taxon>
        <taxon>Embryophyta</taxon>
        <taxon>Tracheophyta</taxon>
        <taxon>Spermatophyta</taxon>
        <taxon>Magnoliopsida</taxon>
        <taxon>eudicotyledons</taxon>
        <taxon>Gunneridae</taxon>
        <taxon>Pentapetalae</taxon>
        <taxon>Caryophyllales</taxon>
        <taxon>Nepenthaceae</taxon>
        <taxon>Nepenthes</taxon>
    </lineage>
</organism>
<gene>
    <name evidence="2" type="ORF">Nepgr_021092</name>
</gene>
<feature type="compositionally biased region" description="Polar residues" evidence="1">
    <location>
        <begin position="1"/>
        <end position="20"/>
    </location>
</feature>
<name>A0AAD3T091_NEPGR</name>
<evidence type="ECO:0000313" key="2">
    <source>
        <dbReference type="EMBL" id="GMH19251.1"/>
    </source>
</evidence>
<dbReference type="AlphaFoldDB" id="A0AAD3T091"/>
<evidence type="ECO:0000256" key="1">
    <source>
        <dbReference type="SAM" id="MobiDB-lite"/>
    </source>
</evidence>
<proteinExistence type="predicted"/>
<sequence length="154" mass="16899">MPAHQTNSLLSRRYSNQPPTAGSREAVVHDVHPFSRLVEVAQPYPSDPVFLTDDRSTSGAKVPNLVSTAPPVDDVVLERLLALRAPFLSLDRTGLWVIPRLHISAPKKFFPGNMDPGSQKSLEDKGNLRPKSLCDLQALRLFANWIEGPGVGLI</sequence>
<reference evidence="2" key="1">
    <citation type="submission" date="2023-05" db="EMBL/GenBank/DDBJ databases">
        <title>Nepenthes gracilis genome sequencing.</title>
        <authorList>
            <person name="Fukushima K."/>
        </authorList>
    </citation>
    <scope>NUCLEOTIDE SEQUENCE</scope>
    <source>
        <strain evidence="2">SING2019-196</strain>
    </source>
</reference>
<keyword evidence="3" id="KW-1185">Reference proteome</keyword>